<accession>A0A5N7MR37</accession>
<evidence type="ECO:0000313" key="3">
    <source>
        <dbReference type="Proteomes" id="UP000403266"/>
    </source>
</evidence>
<name>A0A5N7MR37_9HYPH</name>
<comment type="caution">
    <text evidence="2">The sequence shown here is derived from an EMBL/GenBank/DDBJ whole genome shotgun (WGS) entry which is preliminary data.</text>
</comment>
<reference evidence="2 3" key="1">
    <citation type="journal article" date="2019" name="Syst. Appl. Microbiol.">
        <title>Microvirga tunisiensis sp. nov., a root nodule symbiotic bacterium isolated from Lupinus micranthus and L. luteus grown in Northern Tunisia.</title>
        <authorList>
            <person name="Msaddak A."/>
            <person name="Rejili M."/>
            <person name="Duran D."/>
            <person name="Mars M."/>
            <person name="Palacios J.M."/>
            <person name="Ruiz-Argueso T."/>
            <person name="Rey L."/>
            <person name="Imperial J."/>
        </authorList>
    </citation>
    <scope>NUCLEOTIDE SEQUENCE [LARGE SCALE GENOMIC DNA]</scope>
    <source>
        <strain evidence="2 3">Lmie10</strain>
    </source>
</reference>
<dbReference type="Proteomes" id="UP000403266">
    <property type="component" value="Unassembled WGS sequence"/>
</dbReference>
<keyword evidence="3" id="KW-1185">Reference proteome</keyword>
<dbReference type="RefSeq" id="WP_152716068.1">
    <property type="nucleotide sequence ID" value="NZ_VOSJ01000229.1"/>
</dbReference>
<dbReference type="InterPro" id="IPR011681">
    <property type="entry name" value="GcrA"/>
</dbReference>
<evidence type="ECO:0000313" key="2">
    <source>
        <dbReference type="EMBL" id="MPR29318.1"/>
    </source>
</evidence>
<proteinExistence type="predicted"/>
<evidence type="ECO:0008006" key="4">
    <source>
        <dbReference type="Google" id="ProtNLM"/>
    </source>
</evidence>
<gene>
    <name evidence="2" type="ORF">FS320_30520</name>
</gene>
<feature type="compositionally biased region" description="Basic residues" evidence="1">
    <location>
        <begin position="52"/>
        <end position="66"/>
    </location>
</feature>
<dbReference type="OrthoDB" id="9798071at2"/>
<feature type="region of interest" description="Disordered" evidence="1">
    <location>
        <begin position="46"/>
        <end position="84"/>
    </location>
</feature>
<evidence type="ECO:0000256" key="1">
    <source>
        <dbReference type="SAM" id="MobiDB-lite"/>
    </source>
</evidence>
<dbReference type="AlphaFoldDB" id="A0A5N7MR37"/>
<dbReference type="Pfam" id="PF07750">
    <property type="entry name" value="GcrA"/>
    <property type="match status" value="1"/>
</dbReference>
<dbReference type="Gene3D" id="1.10.10.60">
    <property type="entry name" value="Homeodomain-like"/>
    <property type="match status" value="1"/>
</dbReference>
<organism evidence="2 3">
    <name type="scientific">Microvirga tunisiensis</name>
    <dbReference type="NCBI Taxonomy" id="2108360"/>
    <lineage>
        <taxon>Bacteria</taxon>
        <taxon>Pseudomonadati</taxon>
        <taxon>Pseudomonadota</taxon>
        <taxon>Alphaproteobacteria</taxon>
        <taxon>Hyphomicrobiales</taxon>
        <taxon>Methylobacteriaceae</taxon>
        <taxon>Microvirga</taxon>
    </lineage>
</organism>
<sequence>MNAHWDKPRMEVLTRLWLSGKTARMIAEKLGGGVTRNAVIGKAHRLGLTGKHGSKSAALKRARAFRPKGSDQQRQRVSKTRAYS</sequence>
<protein>
    <recommendedName>
        <fullName evidence="4">GcrA cell cycle regulator</fullName>
    </recommendedName>
</protein>
<dbReference type="EMBL" id="VOSK01000218">
    <property type="protein sequence ID" value="MPR29318.1"/>
    <property type="molecule type" value="Genomic_DNA"/>
</dbReference>